<dbReference type="AlphaFoldDB" id="D6RQM8"/>
<dbReference type="PANTHER" id="PTHR11552">
    <property type="entry name" value="GLUCOSE-METHANOL-CHOLINE GMC OXIDOREDUCTASE"/>
    <property type="match status" value="1"/>
</dbReference>
<dbReference type="GeneID" id="9378665"/>
<dbReference type="EMBL" id="AACS02000012">
    <property type="protein sequence ID" value="EFI26641.1"/>
    <property type="molecule type" value="Genomic_DNA"/>
</dbReference>
<comment type="catalytic activity">
    <reaction evidence="10">
        <text>pyranose + acceptor = pyranos-2-ulose + reduced acceptor.</text>
        <dbReference type="EC" id="1.1.99.29"/>
    </reaction>
</comment>
<keyword evidence="7 16" id="KW-0285">Flavoprotein</keyword>
<evidence type="ECO:0000256" key="10">
    <source>
        <dbReference type="ARBA" id="ARBA00033986"/>
    </source>
</evidence>
<reference evidence="20 21" key="1">
    <citation type="journal article" date="2010" name="Proc. Natl. Acad. Sci. U.S.A.">
        <title>Insights into evolution of multicellular fungi from the assembled chromosomes of the mushroom Coprinopsis cinerea (Coprinus cinereus).</title>
        <authorList>
            <person name="Stajich J.E."/>
            <person name="Wilke S.K."/>
            <person name="Ahren D."/>
            <person name="Au C.H."/>
            <person name="Birren B.W."/>
            <person name="Borodovsky M."/>
            <person name="Burns C."/>
            <person name="Canback B."/>
            <person name="Casselton L.A."/>
            <person name="Cheng C.K."/>
            <person name="Deng J."/>
            <person name="Dietrich F.S."/>
            <person name="Fargo D.C."/>
            <person name="Farman M.L."/>
            <person name="Gathman A.C."/>
            <person name="Goldberg J."/>
            <person name="Guigo R."/>
            <person name="Hoegger P.J."/>
            <person name="Hooker J.B."/>
            <person name="Huggins A."/>
            <person name="James T.Y."/>
            <person name="Kamada T."/>
            <person name="Kilaru S."/>
            <person name="Kodira C."/>
            <person name="Kues U."/>
            <person name="Kupfer D."/>
            <person name="Kwan H.S."/>
            <person name="Lomsadze A."/>
            <person name="Li W."/>
            <person name="Lilly W.W."/>
            <person name="Ma L.J."/>
            <person name="Mackey A.J."/>
            <person name="Manning G."/>
            <person name="Martin F."/>
            <person name="Muraguchi H."/>
            <person name="Natvig D.O."/>
            <person name="Palmerini H."/>
            <person name="Ramesh M.A."/>
            <person name="Rehmeyer C.J."/>
            <person name="Roe B.A."/>
            <person name="Shenoy N."/>
            <person name="Stanke M."/>
            <person name="Ter-Hovhannisyan V."/>
            <person name="Tunlid A."/>
            <person name="Velagapudi R."/>
            <person name="Vision T.J."/>
            <person name="Zeng Q."/>
            <person name="Zolan M.E."/>
            <person name="Pukkila P.J."/>
        </authorList>
    </citation>
    <scope>NUCLEOTIDE SEQUENCE [LARGE SCALE GENOMIC DNA]</scope>
    <source>
        <strain evidence="21">Okayama-7 / 130 / ATCC MYA-4618 / FGSC 9003</strain>
    </source>
</reference>
<evidence type="ECO:0000256" key="8">
    <source>
        <dbReference type="ARBA" id="ARBA00022827"/>
    </source>
</evidence>
<dbReference type="RefSeq" id="XP_002910135.1">
    <property type="nucleotide sequence ID" value="XM_002910089.1"/>
</dbReference>
<dbReference type="InterPro" id="IPR036188">
    <property type="entry name" value="FAD/NAD-bd_sf"/>
</dbReference>
<comment type="catalytic activity">
    <reaction evidence="13">
        <text>a pyranoside + acceptor = a pyranosid-3-ulose + reduced acceptor.</text>
        <dbReference type="EC" id="1.1.99.29"/>
    </reaction>
</comment>
<evidence type="ECO:0000256" key="3">
    <source>
        <dbReference type="ARBA" id="ARBA00010790"/>
    </source>
</evidence>
<protein>
    <recommendedName>
        <fullName evidence="5">pyranose dehydrogenase (acceptor)</fullName>
        <ecNumber evidence="5">1.1.99.29</ecNumber>
    </recommendedName>
</protein>
<dbReference type="eggNOG" id="KOG1238">
    <property type="taxonomic scope" value="Eukaryota"/>
</dbReference>
<evidence type="ECO:0000256" key="17">
    <source>
        <dbReference type="SAM" id="SignalP"/>
    </source>
</evidence>
<keyword evidence="6" id="KW-0964">Secreted</keyword>
<evidence type="ECO:0000256" key="13">
    <source>
        <dbReference type="ARBA" id="ARBA00034050"/>
    </source>
</evidence>
<evidence type="ECO:0000256" key="14">
    <source>
        <dbReference type="ARBA" id="ARBA00034059"/>
    </source>
</evidence>
<evidence type="ECO:0000256" key="6">
    <source>
        <dbReference type="ARBA" id="ARBA00022525"/>
    </source>
</evidence>
<comment type="catalytic activity">
    <reaction evidence="14">
        <text>a pyranoside + acceptor = a pyranosid-3,4-diulose + reduced acceptor.</text>
        <dbReference type="EC" id="1.1.99.29"/>
    </reaction>
</comment>
<gene>
    <name evidence="20" type="ORF">CC1G_15413</name>
</gene>
<name>D6RQM8_COPC7</name>
<evidence type="ECO:0000256" key="9">
    <source>
        <dbReference type="ARBA" id="ARBA00024699"/>
    </source>
</evidence>
<dbReference type="InterPro" id="IPR007867">
    <property type="entry name" value="GMC_OxRtase_C"/>
</dbReference>
<feature type="domain" description="Glucose-methanol-choline oxidoreductase N-terminal" evidence="19">
    <location>
        <begin position="303"/>
        <end position="317"/>
    </location>
</feature>
<comment type="cofactor">
    <cofactor evidence="1 15">
        <name>FAD</name>
        <dbReference type="ChEBI" id="CHEBI:57692"/>
    </cofactor>
</comment>
<comment type="similarity">
    <text evidence="3 16">Belongs to the GMC oxidoreductase family.</text>
</comment>
<keyword evidence="21" id="KW-1185">Reference proteome</keyword>
<dbReference type="SUPFAM" id="SSF54373">
    <property type="entry name" value="FAD-linked reductases, C-terminal domain"/>
    <property type="match status" value="1"/>
</dbReference>
<evidence type="ECO:0000256" key="15">
    <source>
        <dbReference type="PIRSR" id="PIRSR000137-2"/>
    </source>
</evidence>
<dbReference type="Gene3D" id="3.30.560.10">
    <property type="entry name" value="Glucose Oxidase, domain 3"/>
    <property type="match status" value="1"/>
</dbReference>
<dbReference type="Proteomes" id="UP000001861">
    <property type="component" value="Unassembled WGS sequence"/>
</dbReference>
<dbReference type="KEGG" id="cci:CC1G_15413"/>
<dbReference type="VEuPathDB" id="FungiDB:CC1G_15413"/>
<dbReference type="Gene3D" id="3.50.50.60">
    <property type="entry name" value="FAD/NAD(P)-binding domain"/>
    <property type="match status" value="1"/>
</dbReference>
<sequence length="534" mass="58769">MARNQSLLPSLLVLASFLFHPSLAVIRDDFTDLPRLAYDFVIVGGGTAGSVLASRLTEDPDFNVLLIEAGPSHEGVLESQVPGLTFALQQTQYDWNFNTVPQIGLNNRTDRLPRGRMLGGSSSINGLFYTRGSSDDYDRWAAITGDSGWSWSNILPYLLKVSPSLESESQPGLRLVRIEREMEPSDGRSRYHRKVFEASQELGGEFAYDVDMNDGTPLGFGWLQSTINNGERSSAATGYLDATVLARPNLHVLVNNRVVKLAERKQPGSNTPAFQTVHFQTGGSPSGRLHRVTAKKEVILAAGAYGSPQLLMLSGIGDSTELQNIGIEPKVKLPSVGKNLTEHVQFSMMFSLGINDTVDPFLNQTFLMESMQEWFDHRTGYMTNLGINSVIWHRLPEDWPHWSQFEDPTGGINSPHIELVVMGGGIYPTPGPNLIVSPVLASPRSRGFMTLNSTSPYASPLIDPAMLTHPFDILALRESVRSVLKFVGASTWDEYNLTLLPPFAGLTTDEEIYETLRNVVTHVDASIMVGFFPG</sequence>
<evidence type="ECO:0000256" key="11">
    <source>
        <dbReference type="ARBA" id="ARBA00034010"/>
    </source>
</evidence>
<dbReference type="PIRSF" id="PIRSF000137">
    <property type="entry name" value="Alcohol_oxidase"/>
    <property type="match status" value="1"/>
</dbReference>
<dbReference type="HOGENOM" id="CLU_002865_6_3_1"/>
<organism evidence="20 21">
    <name type="scientific">Coprinopsis cinerea (strain Okayama-7 / 130 / ATCC MYA-4618 / FGSC 9003)</name>
    <name type="common">Inky cap fungus</name>
    <name type="synonym">Hormographiella aspergillata</name>
    <dbReference type="NCBI Taxonomy" id="240176"/>
    <lineage>
        <taxon>Eukaryota</taxon>
        <taxon>Fungi</taxon>
        <taxon>Dikarya</taxon>
        <taxon>Basidiomycota</taxon>
        <taxon>Agaricomycotina</taxon>
        <taxon>Agaricomycetes</taxon>
        <taxon>Agaricomycetidae</taxon>
        <taxon>Agaricales</taxon>
        <taxon>Agaricineae</taxon>
        <taxon>Psathyrellaceae</taxon>
        <taxon>Coprinopsis</taxon>
    </lineage>
</organism>
<dbReference type="OMA" id="YLRCHIR"/>
<dbReference type="InterPro" id="IPR012132">
    <property type="entry name" value="GMC_OxRdtase"/>
</dbReference>
<dbReference type="Pfam" id="PF00732">
    <property type="entry name" value="GMC_oxred_N"/>
    <property type="match status" value="1"/>
</dbReference>
<dbReference type="OrthoDB" id="269227at2759"/>
<dbReference type="GO" id="GO:0033718">
    <property type="term" value="F:pyranose dehydrogenase (acceptor) activity"/>
    <property type="evidence" value="ECO:0007669"/>
    <property type="project" value="UniProtKB-EC"/>
</dbReference>
<comment type="catalytic activity">
    <reaction evidence="12">
        <text>pyranose + acceptor = pyranos-3-ulose + reduced acceptor.</text>
        <dbReference type="EC" id="1.1.99.29"/>
    </reaction>
</comment>
<dbReference type="GO" id="GO:0005576">
    <property type="term" value="C:extracellular region"/>
    <property type="evidence" value="ECO:0007669"/>
    <property type="project" value="UniProtKB-SubCell"/>
</dbReference>
<dbReference type="InParanoid" id="D6RQM8"/>
<comment type="subcellular location">
    <subcellularLocation>
        <location evidence="2">Secreted</location>
    </subcellularLocation>
</comment>
<dbReference type="PROSITE" id="PS00624">
    <property type="entry name" value="GMC_OXRED_2"/>
    <property type="match status" value="1"/>
</dbReference>
<dbReference type="EC" id="1.1.99.29" evidence="5"/>
<dbReference type="SUPFAM" id="SSF51905">
    <property type="entry name" value="FAD/NAD(P)-binding domain"/>
    <property type="match status" value="1"/>
</dbReference>
<evidence type="ECO:0000259" key="18">
    <source>
        <dbReference type="PROSITE" id="PS00623"/>
    </source>
</evidence>
<evidence type="ECO:0000256" key="2">
    <source>
        <dbReference type="ARBA" id="ARBA00004613"/>
    </source>
</evidence>
<evidence type="ECO:0000256" key="12">
    <source>
        <dbReference type="ARBA" id="ARBA00034029"/>
    </source>
</evidence>
<evidence type="ECO:0000313" key="20">
    <source>
        <dbReference type="EMBL" id="EFI26641.1"/>
    </source>
</evidence>
<comment type="catalytic activity">
    <reaction evidence="11">
        <text>pyranose + acceptor = pyranos-2,3-diulose + reduced acceptor.</text>
        <dbReference type="EC" id="1.1.99.29"/>
    </reaction>
</comment>
<evidence type="ECO:0000313" key="21">
    <source>
        <dbReference type="Proteomes" id="UP000001861"/>
    </source>
</evidence>
<feature type="signal peptide" evidence="17">
    <location>
        <begin position="1"/>
        <end position="24"/>
    </location>
</feature>
<comment type="function">
    <text evidence="9">Catalyzes the single-oxidation or sequential double oxidation reaction of carbohydrates primarily at carbon-2 and/or carbon-3 with the concomitant reduction of the flavin. The enzyme exhibits a broad sugar substrate specificity, oxidizing different aldopyranoses to the corresponding C-1, C-2, C-3 or C-1,2, C-2,3 and C-3,4 (di)dehydro sugars with substrate-specific regioselectivity. Accepts only a narrow range of electron acceptors such as substituted benzoquinones and complexed metal ions and reacts extremely slowly with O(2) as acceptor. May play a role in the natural recycling of plant matter by oxidizing all major monosaccharides in lignocellulose and by reducing quinone compounds or reactive radical species generated during lignin depolymerization.</text>
</comment>
<feature type="domain" description="Glucose-methanol-choline oxidoreductase N-terminal" evidence="18">
    <location>
        <begin position="115"/>
        <end position="138"/>
    </location>
</feature>
<dbReference type="Pfam" id="PF05199">
    <property type="entry name" value="GMC_oxred_C"/>
    <property type="match status" value="1"/>
</dbReference>
<accession>D6RQM8</accession>
<evidence type="ECO:0000259" key="19">
    <source>
        <dbReference type="PROSITE" id="PS00624"/>
    </source>
</evidence>
<dbReference type="InterPro" id="IPR000172">
    <property type="entry name" value="GMC_OxRdtase_N"/>
</dbReference>
<evidence type="ECO:0000256" key="7">
    <source>
        <dbReference type="ARBA" id="ARBA00022630"/>
    </source>
</evidence>
<keyword evidence="8 15" id="KW-0274">FAD</keyword>
<comment type="caution">
    <text evidence="20">The sequence shown here is derived from an EMBL/GenBank/DDBJ whole genome shotgun (WGS) entry which is preliminary data.</text>
</comment>
<keyword evidence="17" id="KW-0732">Signal</keyword>
<evidence type="ECO:0000256" key="1">
    <source>
        <dbReference type="ARBA" id="ARBA00001974"/>
    </source>
</evidence>
<dbReference type="PROSITE" id="PS00623">
    <property type="entry name" value="GMC_OXRED_1"/>
    <property type="match status" value="1"/>
</dbReference>
<dbReference type="GO" id="GO:0050660">
    <property type="term" value="F:flavin adenine dinucleotide binding"/>
    <property type="evidence" value="ECO:0007669"/>
    <property type="project" value="InterPro"/>
</dbReference>
<evidence type="ECO:0000256" key="4">
    <source>
        <dbReference type="ARBA" id="ARBA00011245"/>
    </source>
</evidence>
<evidence type="ECO:0000256" key="5">
    <source>
        <dbReference type="ARBA" id="ARBA00013177"/>
    </source>
</evidence>
<evidence type="ECO:0000256" key="16">
    <source>
        <dbReference type="RuleBase" id="RU003968"/>
    </source>
</evidence>
<dbReference type="PANTHER" id="PTHR11552:SF147">
    <property type="entry name" value="CHOLINE DEHYDROGENASE, MITOCHONDRIAL"/>
    <property type="match status" value="1"/>
</dbReference>
<comment type="subunit">
    <text evidence="4">Monomer.</text>
</comment>
<feature type="binding site" evidence="15">
    <location>
        <position position="258"/>
    </location>
    <ligand>
        <name>FAD</name>
        <dbReference type="ChEBI" id="CHEBI:57692"/>
    </ligand>
</feature>
<proteinExistence type="inferred from homology"/>
<feature type="chain" id="PRO_5003087889" description="pyranose dehydrogenase (acceptor)" evidence="17">
    <location>
        <begin position="25"/>
        <end position="534"/>
    </location>
</feature>